<evidence type="ECO:0000313" key="4">
    <source>
        <dbReference type="Proteomes" id="UP001153620"/>
    </source>
</evidence>
<feature type="signal peptide" evidence="2">
    <location>
        <begin position="1"/>
        <end position="21"/>
    </location>
</feature>
<reference evidence="3" key="1">
    <citation type="submission" date="2022-01" db="EMBL/GenBank/DDBJ databases">
        <authorList>
            <person name="King R."/>
        </authorList>
    </citation>
    <scope>NUCLEOTIDE SEQUENCE</scope>
</reference>
<keyword evidence="2" id="KW-0732">Signal</keyword>
<proteinExistence type="predicted"/>
<name>A0A9N9RHR0_9DIPT</name>
<keyword evidence="4" id="KW-1185">Reference proteome</keyword>
<evidence type="ECO:0000256" key="1">
    <source>
        <dbReference type="SAM" id="MobiDB-lite"/>
    </source>
</evidence>
<feature type="chain" id="PRO_5040486783" evidence="2">
    <location>
        <begin position="22"/>
        <end position="72"/>
    </location>
</feature>
<dbReference type="AlphaFoldDB" id="A0A9N9RHR0"/>
<accession>A0A9N9RHR0</accession>
<evidence type="ECO:0000313" key="3">
    <source>
        <dbReference type="EMBL" id="CAG9798180.1"/>
    </source>
</evidence>
<sequence>MNKVILLTFLVVAFVAVISEAKGTKAPKQEGEGGGTEPTGDSIPKGPKRQGGGKGGKRSKPTKSLPVSPGEK</sequence>
<feature type="region of interest" description="Disordered" evidence="1">
    <location>
        <begin position="21"/>
        <end position="72"/>
    </location>
</feature>
<organism evidence="3 4">
    <name type="scientific">Chironomus riparius</name>
    <dbReference type="NCBI Taxonomy" id="315576"/>
    <lineage>
        <taxon>Eukaryota</taxon>
        <taxon>Metazoa</taxon>
        <taxon>Ecdysozoa</taxon>
        <taxon>Arthropoda</taxon>
        <taxon>Hexapoda</taxon>
        <taxon>Insecta</taxon>
        <taxon>Pterygota</taxon>
        <taxon>Neoptera</taxon>
        <taxon>Endopterygota</taxon>
        <taxon>Diptera</taxon>
        <taxon>Nematocera</taxon>
        <taxon>Chironomoidea</taxon>
        <taxon>Chironomidae</taxon>
        <taxon>Chironominae</taxon>
        <taxon>Chironomus</taxon>
    </lineage>
</organism>
<protein>
    <submittedName>
        <fullName evidence="3">Uncharacterized protein</fullName>
    </submittedName>
</protein>
<reference evidence="3" key="2">
    <citation type="submission" date="2022-10" db="EMBL/GenBank/DDBJ databases">
        <authorList>
            <consortium name="ENA_rothamsted_submissions"/>
            <consortium name="culmorum"/>
            <person name="King R."/>
        </authorList>
    </citation>
    <scope>NUCLEOTIDE SEQUENCE</scope>
</reference>
<gene>
    <name evidence="3" type="ORF">CHIRRI_LOCUS1165</name>
</gene>
<evidence type="ECO:0000256" key="2">
    <source>
        <dbReference type="SAM" id="SignalP"/>
    </source>
</evidence>
<dbReference type="EMBL" id="OU895877">
    <property type="protein sequence ID" value="CAG9798180.1"/>
    <property type="molecule type" value="Genomic_DNA"/>
</dbReference>
<dbReference type="Proteomes" id="UP001153620">
    <property type="component" value="Chromosome 1"/>
</dbReference>